<keyword evidence="8" id="KW-1185">Reference proteome</keyword>
<organism evidence="7 8">
    <name type="scientific">Orbus sasakiae</name>
    <dbReference type="NCBI Taxonomy" id="1078475"/>
    <lineage>
        <taxon>Bacteria</taxon>
        <taxon>Pseudomonadati</taxon>
        <taxon>Pseudomonadota</taxon>
        <taxon>Gammaproteobacteria</taxon>
        <taxon>Orbales</taxon>
        <taxon>Orbaceae</taxon>
        <taxon>Orbus</taxon>
    </lineage>
</organism>
<dbReference type="Pfam" id="PF03925">
    <property type="entry name" value="SeqA"/>
    <property type="match status" value="1"/>
</dbReference>
<keyword evidence="1 4" id="KW-0963">Cytoplasm</keyword>
<accession>A0ABP9N8U8</accession>
<comment type="function">
    <text evidence="4">Negative regulator of replication initiation, which contributes to regulation of DNA replication and ensures that replication initiation occurs exactly once per chromosome per cell cycle. Binds to pairs of hemimethylated GATC sequences in the oriC region, thus preventing assembly of replication proteins and re-initiation at newly replicated origins. Repression is relieved when the region becomes fully methylated.</text>
</comment>
<gene>
    <name evidence="7" type="primary">seqA</name>
    <name evidence="7" type="ORF">GCM10023211_15640</name>
</gene>
<evidence type="ECO:0000259" key="6">
    <source>
        <dbReference type="Pfam" id="PF17206"/>
    </source>
</evidence>
<dbReference type="InterPro" id="IPR033761">
    <property type="entry name" value="SeqA_N"/>
</dbReference>
<dbReference type="Gene3D" id="1.10.1220.10">
    <property type="entry name" value="Met repressor-like"/>
    <property type="match status" value="1"/>
</dbReference>
<protein>
    <recommendedName>
        <fullName evidence="4">Negative modulator of initiation of replication</fullName>
    </recommendedName>
</protein>
<feature type="domain" description="Negative modulator of initiation of replication SeqA N-terminal" evidence="6">
    <location>
        <begin position="1"/>
        <end position="34"/>
    </location>
</feature>
<evidence type="ECO:0000313" key="8">
    <source>
        <dbReference type="Proteomes" id="UP001500171"/>
    </source>
</evidence>
<comment type="subcellular location">
    <subcellularLocation>
        <location evidence="4">Cytoplasm</location>
    </subcellularLocation>
</comment>
<dbReference type="Pfam" id="PF17206">
    <property type="entry name" value="SeqA_N"/>
    <property type="match status" value="1"/>
</dbReference>
<dbReference type="InterPro" id="IPR010985">
    <property type="entry name" value="Ribbon_hlx_hlx"/>
</dbReference>
<dbReference type="EMBL" id="BAABHY010000001">
    <property type="protein sequence ID" value="GAA5110855.1"/>
    <property type="molecule type" value="Genomic_DNA"/>
</dbReference>
<comment type="similarity">
    <text evidence="4">Belongs to the SeqA family.</text>
</comment>
<comment type="caution">
    <text evidence="7">The sequence shown here is derived from an EMBL/GenBank/DDBJ whole genome shotgun (WGS) entry which is preliminary data.</text>
</comment>
<evidence type="ECO:0000313" key="7">
    <source>
        <dbReference type="EMBL" id="GAA5110855.1"/>
    </source>
</evidence>
<reference evidence="8" key="1">
    <citation type="journal article" date="2019" name="Int. J. Syst. Evol. Microbiol.">
        <title>The Global Catalogue of Microorganisms (GCM) 10K type strain sequencing project: providing services to taxonomists for standard genome sequencing and annotation.</title>
        <authorList>
            <consortium name="The Broad Institute Genomics Platform"/>
            <consortium name="The Broad Institute Genome Sequencing Center for Infectious Disease"/>
            <person name="Wu L."/>
            <person name="Ma J."/>
        </authorList>
    </citation>
    <scope>NUCLEOTIDE SEQUENCE [LARGE SCALE GENOMIC DNA]</scope>
    <source>
        <strain evidence="8">JCM 18050</strain>
    </source>
</reference>
<evidence type="ECO:0000256" key="1">
    <source>
        <dbReference type="ARBA" id="ARBA00022490"/>
    </source>
</evidence>
<name>A0ABP9N8U8_9GAMM</name>
<feature type="domain" description="Replication modulator SeqA C-terminal DNA-binding" evidence="5">
    <location>
        <begin position="55"/>
        <end position="161"/>
    </location>
</feature>
<dbReference type="Gene3D" id="1.20.1380.10">
    <property type="entry name" value="Replication modulator SeqA, C-terminal DNA-binding domain"/>
    <property type="match status" value="1"/>
</dbReference>
<evidence type="ECO:0000259" key="5">
    <source>
        <dbReference type="Pfam" id="PF03925"/>
    </source>
</evidence>
<keyword evidence="3 4" id="KW-0238">DNA-binding</keyword>
<proteinExistence type="inferred from homology"/>
<dbReference type="InterPro" id="IPR036835">
    <property type="entry name" value="SeqA_DNA-bd_C_sf"/>
</dbReference>
<dbReference type="PIRSF" id="PIRSF019401">
    <property type="entry name" value="SeqA"/>
    <property type="match status" value="1"/>
</dbReference>
<dbReference type="RefSeq" id="WP_345490620.1">
    <property type="nucleotide sequence ID" value="NZ_BAABHY010000001.1"/>
</dbReference>
<evidence type="ECO:0000256" key="3">
    <source>
        <dbReference type="ARBA" id="ARBA00023125"/>
    </source>
</evidence>
<dbReference type="SUPFAM" id="SSF47598">
    <property type="entry name" value="Ribbon-helix-helix"/>
    <property type="match status" value="1"/>
</dbReference>
<keyword evidence="2 4" id="KW-0236">DNA replication inhibitor</keyword>
<sequence length="166" mass="18729">MKTIEIDDELYQYIASKTEHIGESASTILRRLLAVDMKSETGVVVSQPLDSSALITLVNSDDFLSEKKLVNRFLSILSTLYLCNQSLFSVAAASLHGSKRRYLAKDEQTLLRSGNNTKPKQIPSTPYMVITNSNTARKIYIIELLMRNMQISEQIIDLVKKQFIAK</sequence>
<dbReference type="InterPro" id="IPR026577">
    <property type="entry name" value="SeqA_DNA-bd_C"/>
</dbReference>
<dbReference type="Proteomes" id="UP001500171">
    <property type="component" value="Unassembled WGS sequence"/>
</dbReference>
<evidence type="ECO:0000256" key="2">
    <source>
        <dbReference type="ARBA" id="ARBA00022880"/>
    </source>
</evidence>
<evidence type="ECO:0000256" key="4">
    <source>
        <dbReference type="PIRNR" id="PIRNR019401"/>
    </source>
</evidence>
<dbReference type="InterPro" id="IPR013321">
    <property type="entry name" value="Arc_rbn_hlx_hlx"/>
</dbReference>
<dbReference type="SUPFAM" id="SSF82808">
    <property type="entry name" value="Replication modulator SeqA, C-terminal DNA-binding domain"/>
    <property type="match status" value="1"/>
</dbReference>
<dbReference type="InterPro" id="IPR005621">
    <property type="entry name" value="SeqA"/>
</dbReference>